<dbReference type="PANTHER" id="PTHR33164">
    <property type="entry name" value="TRANSCRIPTIONAL REGULATOR, MARR FAMILY"/>
    <property type="match status" value="1"/>
</dbReference>
<dbReference type="InterPro" id="IPR000835">
    <property type="entry name" value="HTH_MarR-typ"/>
</dbReference>
<name>A0ABN0ZJA1_9ACTN</name>
<keyword evidence="3" id="KW-1185">Reference proteome</keyword>
<dbReference type="PROSITE" id="PS50995">
    <property type="entry name" value="HTH_MARR_2"/>
    <property type="match status" value="1"/>
</dbReference>
<dbReference type="PANTHER" id="PTHR33164:SF43">
    <property type="entry name" value="HTH-TYPE TRANSCRIPTIONAL REPRESSOR YETL"/>
    <property type="match status" value="1"/>
</dbReference>
<dbReference type="RefSeq" id="WP_344086015.1">
    <property type="nucleotide sequence ID" value="NZ_BAAAHB010000005.1"/>
</dbReference>
<dbReference type="Gene3D" id="1.10.10.10">
    <property type="entry name" value="Winged helix-like DNA-binding domain superfamily/Winged helix DNA-binding domain"/>
    <property type="match status" value="1"/>
</dbReference>
<dbReference type="SMART" id="SM00347">
    <property type="entry name" value="HTH_MARR"/>
    <property type="match status" value="1"/>
</dbReference>
<comment type="caution">
    <text evidence="2">The sequence shown here is derived from an EMBL/GenBank/DDBJ whole genome shotgun (WGS) entry which is preliminary data.</text>
</comment>
<organism evidence="2 3">
    <name type="scientific">Streptomyces stramineus</name>
    <dbReference type="NCBI Taxonomy" id="173861"/>
    <lineage>
        <taxon>Bacteria</taxon>
        <taxon>Bacillati</taxon>
        <taxon>Actinomycetota</taxon>
        <taxon>Actinomycetes</taxon>
        <taxon>Kitasatosporales</taxon>
        <taxon>Streptomycetaceae</taxon>
        <taxon>Streptomyces</taxon>
    </lineage>
</organism>
<accession>A0ABN0ZJA1</accession>
<evidence type="ECO:0000259" key="1">
    <source>
        <dbReference type="PROSITE" id="PS50995"/>
    </source>
</evidence>
<dbReference type="InterPro" id="IPR039422">
    <property type="entry name" value="MarR/SlyA-like"/>
</dbReference>
<dbReference type="Proteomes" id="UP001499895">
    <property type="component" value="Unassembled WGS sequence"/>
</dbReference>
<dbReference type="Pfam" id="PF12802">
    <property type="entry name" value="MarR_2"/>
    <property type="match status" value="1"/>
</dbReference>
<dbReference type="SUPFAM" id="SSF46785">
    <property type="entry name" value="Winged helix' DNA-binding domain"/>
    <property type="match status" value="1"/>
</dbReference>
<sequence>MNDNTSYTGYLAWQFSQAMGARLEKELRTLDLTLAQHSALQRALNTPGVSSADAARGAGITAQSMGAAVNGLVERGLMERRPHATNRRVLCLHITEEGRHLAERARALVGGVNDDALAILSPAERATAHDLLHRLVEHLNPAALPPHT</sequence>
<feature type="domain" description="HTH marR-type" evidence="1">
    <location>
        <begin position="5"/>
        <end position="137"/>
    </location>
</feature>
<evidence type="ECO:0000313" key="2">
    <source>
        <dbReference type="EMBL" id="GAA0448867.1"/>
    </source>
</evidence>
<dbReference type="EMBL" id="BAAAHB010000005">
    <property type="protein sequence ID" value="GAA0448867.1"/>
    <property type="molecule type" value="Genomic_DNA"/>
</dbReference>
<protein>
    <recommendedName>
        <fullName evidence="1">HTH marR-type domain-containing protein</fullName>
    </recommendedName>
</protein>
<gene>
    <name evidence="2" type="ORF">GCM10009544_09590</name>
</gene>
<dbReference type="InterPro" id="IPR036390">
    <property type="entry name" value="WH_DNA-bd_sf"/>
</dbReference>
<proteinExistence type="predicted"/>
<dbReference type="InterPro" id="IPR036388">
    <property type="entry name" value="WH-like_DNA-bd_sf"/>
</dbReference>
<evidence type="ECO:0000313" key="3">
    <source>
        <dbReference type="Proteomes" id="UP001499895"/>
    </source>
</evidence>
<reference evidence="2 3" key="1">
    <citation type="journal article" date="2019" name="Int. J. Syst. Evol. Microbiol.">
        <title>The Global Catalogue of Microorganisms (GCM) 10K type strain sequencing project: providing services to taxonomists for standard genome sequencing and annotation.</title>
        <authorList>
            <consortium name="The Broad Institute Genomics Platform"/>
            <consortium name="The Broad Institute Genome Sequencing Center for Infectious Disease"/>
            <person name="Wu L."/>
            <person name="Ma J."/>
        </authorList>
    </citation>
    <scope>NUCLEOTIDE SEQUENCE [LARGE SCALE GENOMIC DNA]</scope>
    <source>
        <strain evidence="2 3">JCM 10649</strain>
    </source>
</reference>